<keyword evidence="3" id="KW-1185">Reference proteome</keyword>
<reference evidence="2 3" key="1">
    <citation type="journal article" date="2021" name="Elife">
        <title>Chloroplast acquisition without the gene transfer in kleptoplastic sea slugs, Plakobranchus ocellatus.</title>
        <authorList>
            <person name="Maeda T."/>
            <person name="Takahashi S."/>
            <person name="Yoshida T."/>
            <person name="Shimamura S."/>
            <person name="Takaki Y."/>
            <person name="Nagai Y."/>
            <person name="Toyoda A."/>
            <person name="Suzuki Y."/>
            <person name="Arimoto A."/>
            <person name="Ishii H."/>
            <person name="Satoh N."/>
            <person name="Nishiyama T."/>
            <person name="Hasebe M."/>
            <person name="Maruyama T."/>
            <person name="Minagawa J."/>
            <person name="Obokata J."/>
            <person name="Shigenobu S."/>
        </authorList>
    </citation>
    <scope>NUCLEOTIDE SEQUENCE [LARGE SCALE GENOMIC DNA]</scope>
</reference>
<sequence length="155" mass="17932">MMTSKISATERSQVECKSLVSRWQNFAENHKAGQAINPWNDWGHRKVLDKNDPEYGRPVKGSLTEMRGKKAEQHVNNEILELCYWINQIGTPNEDGTVSITFGRLFDAYTRISDTLVGWLMRARKRGYVTFEGEMLYQGRDNDVIITRVKMPEYA</sequence>
<dbReference type="Pfam" id="PF14705">
    <property type="entry name" value="Costars"/>
    <property type="match status" value="1"/>
</dbReference>
<protein>
    <submittedName>
        <fullName evidence="2">Actin-binding rho-activating protein</fullName>
    </submittedName>
</protein>
<dbReference type="InterPro" id="IPR026111">
    <property type="entry name" value="Abra"/>
</dbReference>
<organism evidence="2 3">
    <name type="scientific">Plakobranchus ocellatus</name>
    <dbReference type="NCBI Taxonomy" id="259542"/>
    <lineage>
        <taxon>Eukaryota</taxon>
        <taxon>Metazoa</taxon>
        <taxon>Spiralia</taxon>
        <taxon>Lophotrochozoa</taxon>
        <taxon>Mollusca</taxon>
        <taxon>Gastropoda</taxon>
        <taxon>Heterobranchia</taxon>
        <taxon>Euthyneura</taxon>
        <taxon>Panpulmonata</taxon>
        <taxon>Sacoglossa</taxon>
        <taxon>Placobranchoidea</taxon>
        <taxon>Plakobranchidae</taxon>
        <taxon>Plakobranchus</taxon>
    </lineage>
</organism>
<dbReference type="PANTHER" id="PTHR22739">
    <property type="entry name" value="STRIATED MUSCLE ACTIVATOR OF RHO-DEPENDENT SIGNALING-RELATED"/>
    <property type="match status" value="1"/>
</dbReference>
<accession>A0AAV3ZRL5</accession>
<dbReference type="Proteomes" id="UP000735302">
    <property type="component" value="Unassembled WGS sequence"/>
</dbReference>
<dbReference type="InterPro" id="IPR027817">
    <property type="entry name" value="Costars_dom"/>
</dbReference>
<feature type="domain" description="Costars" evidence="1">
    <location>
        <begin position="73"/>
        <end position="149"/>
    </location>
</feature>
<evidence type="ECO:0000259" key="1">
    <source>
        <dbReference type="SMART" id="SM01283"/>
    </source>
</evidence>
<dbReference type="PANTHER" id="PTHR22739:SF7">
    <property type="entry name" value="EG:152A3.3 PROTEIN-RELATED"/>
    <property type="match status" value="1"/>
</dbReference>
<dbReference type="SMART" id="SM01283">
    <property type="entry name" value="Costars"/>
    <property type="match status" value="1"/>
</dbReference>
<dbReference type="EMBL" id="BLXT01002806">
    <property type="protein sequence ID" value="GFN97786.1"/>
    <property type="molecule type" value="Genomic_DNA"/>
</dbReference>
<dbReference type="AlphaFoldDB" id="A0AAV3ZRL5"/>
<dbReference type="GO" id="GO:0030017">
    <property type="term" value="C:sarcomere"/>
    <property type="evidence" value="ECO:0007669"/>
    <property type="project" value="TreeGrafter"/>
</dbReference>
<comment type="caution">
    <text evidence="2">The sequence shown here is derived from an EMBL/GenBank/DDBJ whole genome shotgun (WGS) entry which is preliminary data.</text>
</comment>
<dbReference type="Gene3D" id="1.10.10.1540">
    <property type="entry name" value="Costar domain"/>
    <property type="match status" value="1"/>
</dbReference>
<dbReference type="GO" id="GO:0045944">
    <property type="term" value="P:positive regulation of transcription by RNA polymerase II"/>
    <property type="evidence" value="ECO:0007669"/>
    <property type="project" value="TreeGrafter"/>
</dbReference>
<proteinExistence type="predicted"/>
<dbReference type="InterPro" id="IPR038095">
    <property type="entry name" value="Costars_sf"/>
</dbReference>
<name>A0AAV3ZRL5_9GAST</name>
<dbReference type="GO" id="GO:0003779">
    <property type="term" value="F:actin binding"/>
    <property type="evidence" value="ECO:0007669"/>
    <property type="project" value="InterPro"/>
</dbReference>
<gene>
    <name evidence="2" type="ORF">PoB_002429200</name>
</gene>
<dbReference type="GO" id="GO:0035025">
    <property type="term" value="P:positive regulation of Rho protein signal transduction"/>
    <property type="evidence" value="ECO:0007669"/>
    <property type="project" value="InterPro"/>
</dbReference>
<evidence type="ECO:0000313" key="2">
    <source>
        <dbReference type="EMBL" id="GFN97786.1"/>
    </source>
</evidence>
<evidence type="ECO:0000313" key="3">
    <source>
        <dbReference type="Proteomes" id="UP000735302"/>
    </source>
</evidence>